<keyword evidence="5 7" id="KW-0413">Isomerase</keyword>
<comment type="function">
    <text evidence="7">Provides the (R)-glutamate required for cell wall biosynthesis.</text>
</comment>
<comment type="catalytic activity">
    <reaction evidence="1 7">
        <text>L-glutamate = D-glutamate</text>
        <dbReference type="Rhea" id="RHEA:12813"/>
        <dbReference type="ChEBI" id="CHEBI:29985"/>
        <dbReference type="ChEBI" id="CHEBI:29986"/>
        <dbReference type="EC" id="5.1.1.3"/>
    </reaction>
</comment>
<evidence type="ECO:0000256" key="4">
    <source>
        <dbReference type="ARBA" id="ARBA00022984"/>
    </source>
</evidence>
<dbReference type="SUPFAM" id="SSF53681">
    <property type="entry name" value="Aspartate/glutamate racemase"/>
    <property type="match status" value="2"/>
</dbReference>
<reference evidence="8" key="1">
    <citation type="submission" date="2022-02" db="EMBL/GenBank/DDBJ databases">
        <authorList>
            <person name="Leng L."/>
        </authorList>
    </citation>
    <scope>NUCLEOTIDE SEQUENCE</scope>
    <source>
        <strain evidence="8">JI</strain>
    </source>
</reference>
<dbReference type="PANTHER" id="PTHR21198">
    <property type="entry name" value="GLUTAMATE RACEMASE"/>
    <property type="match status" value="1"/>
</dbReference>
<sequence>MSCDRPIGLFDSGMGGLSVMREVRCLLPAEDLLYFADSAYCPYGSKPPEVIRARAFAIGDFLIAKGVKMIVIASNTTTVASLDAARKRFHIPVVGVEPAVKPAVSATCNGNIGVLATGVTLAGERFSHLLEKFGDGVNVYTQPCPGLVELVEAGKHESPEAEALISRYLDPMLAREVDTIVLGCTHYPFLRPLVEKQAGSGIKVIDTGEAVAKQVARVLKEMEIAAKNNKPGRESFYTSGDPSVVEPVVRFLWGDSQLTVKKWSVNKS</sequence>
<keyword evidence="6 7" id="KW-0961">Cell wall biogenesis/degradation</keyword>
<dbReference type="GO" id="GO:0008360">
    <property type="term" value="P:regulation of cell shape"/>
    <property type="evidence" value="ECO:0007669"/>
    <property type="project" value="UniProtKB-KW"/>
</dbReference>
<protein>
    <recommendedName>
        <fullName evidence="2 7">Glutamate racemase</fullName>
        <ecNumber evidence="2 7">5.1.1.3</ecNumber>
    </recommendedName>
</protein>
<comment type="caution">
    <text evidence="7">Lacks conserved residue(s) required for the propagation of feature annotation.</text>
</comment>
<evidence type="ECO:0000256" key="3">
    <source>
        <dbReference type="ARBA" id="ARBA00022960"/>
    </source>
</evidence>
<comment type="similarity">
    <text evidence="7">Belongs to the aspartate/glutamate racemases family.</text>
</comment>
<evidence type="ECO:0000313" key="9">
    <source>
        <dbReference type="Proteomes" id="UP001154312"/>
    </source>
</evidence>
<dbReference type="Proteomes" id="UP001154312">
    <property type="component" value="Unassembled WGS sequence"/>
</dbReference>
<feature type="binding site" evidence="7">
    <location>
        <begin position="43"/>
        <end position="44"/>
    </location>
    <ligand>
        <name>substrate</name>
    </ligand>
</feature>
<evidence type="ECO:0000256" key="2">
    <source>
        <dbReference type="ARBA" id="ARBA00013090"/>
    </source>
</evidence>
<feature type="active site" description="Proton donor/acceptor" evidence="7">
    <location>
        <position position="184"/>
    </location>
</feature>
<feature type="binding site" evidence="7">
    <location>
        <begin position="185"/>
        <end position="186"/>
    </location>
    <ligand>
        <name>substrate</name>
    </ligand>
</feature>
<keyword evidence="4 7" id="KW-0573">Peptidoglycan synthesis</keyword>
<organism evidence="8 9">
    <name type="scientific">Pelotomaculum isophthalicicum JI</name>
    <dbReference type="NCBI Taxonomy" id="947010"/>
    <lineage>
        <taxon>Bacteria</taxon>
        <taxon>Bacillati</taxon>
        <taxon>Bacillota</taxon>
        <taxon>Clostridia</taxon>
        <taxon>Eubacteriales</taxon>
        <taxon>Desulfotomaculaceae</taxon>
        <taxon>Pelotomaculum</taxon>
    </lineage>
</organism>
<gene>
    <name evidence="7 8" type="primary">murI</name>
    <name evidence="8" type="ORF">L7E55_11985</name>
</gene>
<dbReference type="GO" id="GO:0008881">
    <property type="term" value="F:glutamate racemase activity"/>
    <property type="evidence" value="ECO:0007669"/>
    <property type="project" value="UniProtKB-UniRule"/>
</dbReference>
<keyword evidence="9" id="KW-1185">Reference proteome</keyword>
<dbReference type="InterPro" id="IPR004391">
    <property type="entry name" value="Glu_race"/>
</dbReference>
<dbReference type="PANTHER" id="PTHR21198:SF2">
    <property type="entry name" value="GLUTAMATE RACEMASE"/>
    <property type="match status" value="1"/>
</dbReference>
<evidence type="ECO:0000256" key="7">
    <source>
        <dbReference type="HAMAP-Rule" id="MF_00258"/>
    </source>
</evidence>
<dbReference type="HAMAP" id="MF_00258">
    <property type="entry name" value="Glu_racemase"/>
    <property type="match status" value="1"/>
</dbReference>
<evidence type="ECO:0000256" key="6">
    <source>
        <dbReference type="ARBA" id="ARBA00023316"/>
    </source>
</evidence>
<evidence type="ECO:0000256" key="1">
    <source>
        <dbReference type="ARBA" id="ARBA00001602"/>
    </source>
</evidence>
<proteinExistence type="inferred from homology"/>
<accession>A0A9X4JVW3</accession>
<dbReference type="PROSITE" id="PS00924">
    <property type="entry name" value="ASP_GLU_RACEMASE_2"/>
    <property type="match status" value="1"/>
</dbReference>
<dbReference type="EC" id="5.1.1.3" evidence="2 7"/>
<name>A0A9X4JVW3_9FIRM</name>
<feature type="binding site" evidence="7">
    <location>
        <begin position="11"/>
        <end position="12"/>
    </location>
    <ligand>
        <name>substrate</name>
    </ligand>
</feature>
<evidence type="ECO:0000256" key="5">
    <source>
        <dbReference type="ARBA" id="ARBA00023235"/>
    </source>
</evidence>
<evidence type="ECO:0000313" key="8">
    <source>
        <dbReference type="EMBL" id="MDF9409071.1"/>
    </source>
</evidence>
<dbReference type="GO" id="GO:0009252">
    <property type="term" value="P:peptidoglycan biosynthetic process"/>
    <property type="evidence" value="ECO:0007669"/>
    <property type="project" value="UniProtKB-UniRule"/>
</dbReference>
<keyword evidence="3 7" id="KW-0133">Cell shape</keyword>
<dbReference type="InterPro" id="IPR015942">
    <property type="entry name" value="Asp/Glu/hydantoin_racemase"/>
</dbReference>
<dbReference type="NCBIfam" id="TIGR00067">
    <property type="entry name" value="glut_race"/>
    <property type="match status" value="1"/>
</dbReference>
<comment type="pathway">
    <text evidence="7">Cell wall biogenesis; peptidoglycan biosynthesis.</text>
</comment>
<dbReference type="InterPro" id="IPR001920">
    <property type="entry name" value="Asp/Glu_race"/>
</dbReference>
<feature type="binding site" evidence="7">
    <location>
        <begin position="75"/>
        <end position="76"/>
    </location>
    <ligand>
        <name>substrate</name>
    </ligand>
</feature>
<dbReference type="AlphaFoldDB" id="A0A9X4JVW3"/>
<dbReference type="EMBL" id="JAKOAV010000023">
    <property type="protein sequence ID" value="MDF9409071.1"/>
    <property type="molecule type" value="Genomic_DNA"/>
</dbReference>
<comment type="caution">
    <text evidence="8">The sequence shown here is derived from an EMBL/GenBank/DDBJ whole genome shotgun (WGS) entry which is preliminary data.</text>
</comment>
<dbReference type="InterPro" id="IPR033134">
    <property type="entry name" value="Asp/Glu_racemase_AS_2"/>
</dbReference>
<dbReference type="Gene3D" id="3.40.50.1860">
    <property type="match status" value="2"/>
</dbReference>
<dbReference type="GO" id="GO:0071555">
    <property type="term" value="P:cell wall organization"/>
    <property type="evidence" value="ECO:0007669"/>
    <property type="project" value="UniProtKB-KW"/>
</dbReference>
<dbReference type="Pfam" id="PF01177">
    <property type="entry name" value="Asp_Glu_race"/>
    <property type="match status" value="1"/>
</dbReference>
<dbReference type="FunFam" id="3.40.50.1860:FF:000001">
    <property type="entry name" value="Glutamate racemase"/>
    <property type="match status" value="1"/>
</dbReference>